<sequence>MRIPRIPPKRLLFSGGGMRVIAYLGVLQVLKEELLLKHVREFCGVSAGALVATMMALGYSLEKIQRFCLEYDFTNVRSLEPDTMLQFTETFGIDSGYMLKKLIDKILKHKNLSNDATFQDVPNLRIWASDINSMTLIEFSIQKTPNISISFALRASMAFPLYYIPLKHPESGNILVDGAVFDNYPILSLTSKERDETLGFIFESKNGHIEISDISKYISVIIQGHYRSLYQNHIQQYRNKTIVIPCGNFPMLHFEASLEEKMTLIKCGRKATLDFLNNSYCSITRRISVC</sequence>
<evidence type="ECO:0000313" key="3">
    <source>
        <dbReference type="EMBL" id="QHT78964.1"/>
    </source>
</evidence>
<dbReference type="Pfam" id="PF01734">
    <property type="entry name" value="Patatin"/>
    <property type="match status" value="1"/>
</dbReference>
<dbReference type="Gene3D" id="3.40.1090.10">
    <property type="entry name" value="Cytosolic phospholipase A2 catalytic domain"/>
    <property type="match status" value="2"/>
</dbReference>
<reference evidence="3" key="1">
    <citation type="journal article" date="2020" name="Nature">
        <title>Giant virus diversity and host interactions through global metagenomics.</title>
        <authorList>
            <person name="Schulz F."/>
            <person name="Roux S."/>
            <person name="Paez-Espino D."/>
            <person name="Jungbluth S."/>
            <person name="Walsh D.A."/>
            <person name="Denef V.J."/>
            <person name="McMahon K.D."/>
            <person name="Konstantinidis K.T."/>
            <person name="Eloe-Fadrosh E.A."/>
            <person name="Kyrpides N.C."/>
            <person name="Woyke T."/>
        </authorList>
    </citation>
    <scope>NUCLEOTIDE SEQUENCE</scope>
    <source>
        <strain evidence="3">GVMAG-M-3300023179-97</strain>
    </source>
</reference>
<feature type="domain" description="PNPLA" evidence="2">
    <location>
        <begin position="11"/>
        <end position="190"/>
    </location>
</feature>
<proteinExistence type="predicted"/>
<dbReference type="PANTHER" id="PTHR46394:SF1">
    <property type="entry name" value="PNPLA DOMAIN-CONTAINING PROTEIN"/>
    <property type="match status" value="1"/>
</dbReference>
<dbReference type="InterPro" id="IPR016035">
    <property type="entry name" value="Acyl_Trfase/lysoPLipase"/>
</dbReference>
<dbReference type="InterPro" id="IPR002641">
    <property type="entry name" value="PNPLA_dom"/>
</dbReference>
<dbReference type="EMBL" id="MN739943">
    <property type="protein sequence ID" value="QHT78964.1"/>
    <property type="molecule type" value="Genomic_DNA"/>
</dbReference>
<dbReference type="AlphaFoldDB" id="A0A6C0HEV3"/>
<evidence type="ECO:0000256" key="1">
    <source>
        <dbReference type="ARBA" id="ARBA00023098"/>
    </source>
</evidence>
<dbReference type="PANTHER" id="PTHR46394">
    <property type="entry name" value="ANNEXIN"/>
    <property type="match status" value="1"/>
</dbReference>
<dbReference type="SUPFAM" id="SSF52151">
    <property type="entry name" value="FabD/lysophospholipase-like"/>
    <property type="match status" value="1"/>
</dbReference>
<protein>
    <recommendedName>
        <fullName evidence="2">PNPLA domain-containing protein</fullName>
    </recommendedName>
</protein>
<name>A0A6C0HEV3_9ZZZZ</name>
<dbReference type="PROSITE" id="PS51635">
    <property type="entry name" value="PNPLA"/>
    <property type="match status" value="1"/>
</dbReference>
<evidence type="ECO:0000259" key="2">
    <source>
        <dbReference type="PROSITE" id="PS51635"/>
    </source>
</evidence>
<organism evidence="3">
    <name type="scientific">viral metagenome</name>
    <dbReference type="NCBI Taxonomy" id="1070528"/>
    <lineage>
        <taxon>unclassified sequences</taxon>
        <taxon>metagenomes</taxon>
        <taxon>organismal metagenomes</taxon>
    </lineage>
</organism>
<keyword evidence="1" id="KW-0443">Lipid metabolism</keyword>
<dbReference type="InterPro" id="IPR052580">
    <property type="entry name" value="Lipid_Hydrolase"/>
</dbReference>
<dbReference type="GO" id="GO:0006629">
    <property type="term" value="P:lipid metabolic process"/>
    <property type="evidence" value="ECO:0007669"/>
    <property type="project" value="UniProtKB-KW"/>
</dbReference>
<accession>A0A6C0HEV3</accession>